<proteinExistence type="predicted"/>
<organism evidence="2 3">
    <name type="scientific">Methylobacterium oryzae</name>
    <dbReference type="NCBI Taxonomy" id="334852"/>
    <lineage>
        <taxon>Bacteria</taxon>
        <taxon>Pseudomonadati</taxon>
        <taxon>Pseudomonadota</taxon>
        <taxon>Alphaproteobacteria</taxon>
        <taxon>Hyphomicrobiales</taxon>
        <taxon>Methylobacteriaceae</taxon>
        <taxon>Methylobacterium</taxon>
    </lineage>
</organism>
<evidence type="ECO:0000313" key="3">
    <source>
        <dbReference type="Proteomes" id="UP001355206"/>
    </source>
</evidence>
<dbReference type="Proteomes" id="UP001355206">
    <property type="component" value="Unassembled WGS sequence"/>
</dbReference>
<keyword evidence="3" id="KW-1185">Reference proteome</keyword>
<dbReference type="RefSeq" id="WP_020092961.1">
    <property type="nucleotide sequence ID" value="NZ_CP090349.1"/>
</dbReference>
<evidence type="ECO:0000313" key="2">
    <source>
        <dbReference type="EMBL" id="MEE7491358.1"/>
    </source>
</evidence>
<accession>A0ABU7TNZ9</accession>
<protein>
    <submittedName>
        <fullName evidence="2">Uncharacterized protein</fullName>
    </submittedName>
</protein>
<sequence length="78" mass="8305">MMTSQQLADELKRIATTQVSDITRAVKEGQKSIALNEVRDMARRLGLLADAFDPKSAAERSEADGASVAEAVDDAQAA</sequence>
<feature type="region of interest" description="Disordered" evidence="1">
    <location>
        <begin position="56"/>
        <end position="78"/>
    </location>
</feature>
<evidence type="ECO:0000256" key="1">
    <source>
        <dbReference type="SAM" id="MobiDB-lite"/>
    </source>
</evidence>
<comment type="caution">
    <text evidence="2">The sequence shown here is derived from an EMBL/GenBank/DDBJ whole genome shotgun (WGS) entry which is preliminary data.</text>
</comment>
<dbReference type="EMBL" id="MLCA01000006">
    <property type="protein sequence ID" value="MEE7491358.1"/>
    <property type="molecule type" value="Genomic_DNA"/>
</dbReference>
<gene>
    <name evidence="2" type="ORF">MOTC310_13135</name>
</gene>
<reference evidence="2 3" key="1">
    <citation type="journal article" date="2012" name="Genet. Mol. Biol.">
        <title>Analysis of 16S rRNA and mxaF genes revealing insights into Methylobacterium niche-specific plant association.</title>
        <authorList>
            <person name="Dourado M.N."/>
            <person name="Andreote F.D."/>
            <person name="Dini-Andreote F."/>
            <person name="Conti R."/>
            <person name="Araujo J.M."/>
            <person name="Araujo W.L."/>
        </authorList>
    </citation>
    <scope>NUCLEOTIDE SEQUENCE [LARGE SCALE GENOMIC DNA]</scope>
    <source>
        <strain evidence="2 3">TC3-10</strain>
    </source>
</reference>
<name>A0ABU7TNZ9_9HYPH</name>